<evidence type="ECO:0000313" key="3">
    <source>
        <dbReference type="Proteomes" id="UP000002949"/>
    </source>
</evidence>
<dbReference type="Proteomes" id="UP000002949">
    <property type="component" value="Unassembled WGS sequence"/>
</dbReference>
<proteinExistence type="predicted"/>
<accession>G6YF43</accession>
<keyword evidence="3" id="KW-1185">Reference proteome</keyword>
<dbReference type="AlphaFoldDB" id="G6YF43"/>
<dbReference type="STRING" id="1082933.A6B35_10360"/>
<dbReference type="PATRIC" id="fig|1082933.3.peg.4475"/>
<protein>
    <submittedName>
        <fullName evidence="2">Uncharacterized protein</fullName>
    </submittedName>
</protein>
<evidence type="ECO:0000313" key="2">
    <source>
        <dbReference type="EMBL" id="EHH09657.1"/>
    </source>
</evidence>
<reference evidence="2 3" key="1">
    <citation type="journal article" date="2012" name="J. Bacteriol.">
        <title>Draft Genome Sequence of Plant Growth-Promoting Rhizobium Mesorhizobium amorphae, Isolated from Zinc-Lead Mine Tailings.</title>
        <authorList>
            <person name="Hao X."/>
            <person name="Lin Y."/>
            <person name="Johnstone L."/>
            <person name="Baltrus D.A."/>
            <person name="Miller S.J."/>
            <person name="Wei G."/>
            <person name="Rensing C."/>
        </authorList>
    </citation>
    <scope>NUCLEOTIDE SEQUENCE [LARGE SCALE GENOMIC DNA]</scope>
    <source>
        <strain evidence="2 3">CCNWGS0123</strain>
    </source>
</reference>
<sequence length="256" mass="26956">MVKERLRDARFLAREMRASARKGQDSQTPEGTDHAAGPAGLVTAIADFSDTALSALESVAIGLLSSDPKAHFGNASAYPLSRYFDGESASAQAMFARDCYFAAKQVLLAKGISNPHLSEELFAEAHRLAAKGQQLGQQPSPSGKAGNPDASLDDVALRAAAMARAILRARPVEAPGHIEDAANGRMLDSNIYSAAALALATAVASYHEDVTADDDIYPGVCAAVDARYALFAKALASQDRPEDLAHVFADLIPHLP</sequence>
<name>G6YF43_9HYPH</name>
<gene>
    <name evidence="2" type="ORF">MEA186_22941</name>
</gene>
<organism evidence="2 3">
    <name type="scientific">Mesorhizobium amorphae CCNWGS0123</name>
    <dbReference type="NCBI Taxonomy" id="1082933"/>
    <lineage>
        <taxon>Bacteria</taxon>
        <taxon>Pseudomonadati</taxon>
        <taxon>Pseudomonadota</taxon>
        <taxon>Alphaproteobacteria</taxon>
        <taxon>Hyphomicrobiales</taxon>
        <taxon>Phyllobacteriaceae</taxon>
        <taxon>Mesorhizobium</taxon>
    </lineage>
</organism>
<dbReference type="EMBL" id="AGSN01000150">
    <property type="protein sequence ID" value="EHH09657.1"/>
    <property type="molecule type" value="Genomic_DNA"/>
</dbReference>
<evidence type="ECO:0000256" key="1">
    <source>
        <dbReference type="SAM" id="MobiDB-lite"/>
    </source>
</evidence>
<dbReference type="KEGG" id="mamo:A6B35_10360"/>
<feature type="region of interest" description="Disordered" evidence="1">
    <location>
        <begin position="17"/>
        <end position="36"/>
    </location>
</feature>